<keyword evidence="4 10" id="KW-0808">Transferase</keyword>
<dbReference type="GO" id="GO:0004515">
    <property type="term" value="F:nicotinate-nucleotide adenylyltransferase activity"/>
    <property type="evidence" value="ECO:0007669"/>
    <property type="project" value="UniProtKB-EC"/>
</dbReference>
<keyword evidence="3 10" id="KW-0662">Pyridine nucleotide biosynthesis</keyword>
<evidence type="ECO:0000256" key="1">
    <source>
        <dbReference type="ARBA" id="ARBA00002324"/>
    </source>
</evidence>
<comment type="pathway">
    <text evidence="2 10">Cofactor biosynthesis; NAD(+) biosynthesis; deamido-NAD(+) from nicotinate D-ribonucleotide: step 1/1.</text>
</comment>
<keyword evidence="13" id="KW-1185">Reference proteome</keyword>
<reference evidence="13" key="1">
    <citation type="journal article" date="2019" name="Int. J. Syst. Evol. Microbiol.">
        <title>The Global Catalogue of Microorganisms (GCM) 10K type strain sequencing project: providing services to taxonomists for standard genome sequencing and annotation.</title>
        <authorList>
            <consortium name="The Broad Institute Genomics Platform"/>
            <consortium name="The Broad Institute Genome Sequencing Center for Infectious Disease"/>
            <person name="Wu L."/>
            <person name="Ma J."/>
        </authorList>
    </citation>
    <scope>NUCLEOTIDE SEQUENCE [LARGE SCALE GENOMIC DNA]</scope>
    <source>
        <strain evidence="13">CCUG 56754</strain>
    </source>
</reference>
<comment type="function">
    <text evidence="1 10">Catalyzes the reversible adenylation of nicotinate mononucleotide (NaMN) to nicotinic acid adenine dinucleotide (NaAD).</text>
</comment>
<accession>A0ABW3LM89</accession>
<dbReference type="NCBIfam" id="TIGR00125">
    <property type="entry name" value="cyt_tran_rel"/>
    <property type="match status" value="1"/>
</dbReference>
<gene>
    <name evidence="10" type="primary">nadD</name>
    <name evidence="12" type="ORF">ACFQ3N_09105</name>
</gene>
<evidence type="ECO:0000256" key="3">
    <source>
        <dbReference type="ARBA" id="ARBA00022642"/>
    </source>
</evidence>
<dbReference type="EMBL" id="JBHTKJ010000021">
    <property type="protein sequence ID" value="MFD1038549.1"/>
    <property type="molecule type" value="Genomic_DNA"/>
</dbReference>
<dbReference type="EC" id="2.7.7.18" evidence="10"/>
<keyword evidence="8 10" id="KW-0520">NAD</keyword>
<evidence type="ECO:0000313" key="12">
    <source>
        <dbReference type="EMBL" id="MFD1038549.1"/>
    </source>
</evidence>
<dbReference type="NCBIfam" id="NF000840">
    <property type="entry name" value="PRK00071.1-3"/>
    <property type="match status" value="1"/>
</dbReference>
<comment type="similarity">
    <text evidence="10">Belongs to the NadD family.</text>
</comment>
<dbReference type="InterPro" id="IPR005248">
    <property type="entry name" value="NadD/NMNAT"/>
</dbReference>
<dbReference type="Gene3D" id="3.40.50.620">
    <property type="entry name" value="HUPs"/>
    <property type="match status" value="1"/>
</dbReference>
<evidence type="ECO:0000256" key="6">
    <source>
        <dbReference type="ARBA" id="ARBA00022741"/>
    </source>
</evidence>
<dbReference type="NCBIfam" id="TIGR00482">
    <property type="entry name" value="nicotinate (nicotinamide) nucleotide adenylyltransferase"/>
    <property type="match status" value="1"/>
</dbReference>
<dbReference type="InterPro" id="IPR014729">
    <property type="entry name" value="Rossmann-like_a/b/a_fold"/>
</dbReference>
<evidence type="ECO:0000256" key="10">
    <source>
        <dbReference type="HAMAP-Rule" id="MF_00244"/>
    </source>
</evidence>
<evidence type="ECO:0000256" key="4">
    <source>
        <dbReference type="ARBA" id="ARBA00022679"/>
    </source>
</evidence>
<organism evidence="12 13">
    <name type="scientific">Virgibacillus byunsanensis</name>
    <dbReference type="NCBI Taxonomy" id="570945"/>
    <lineage>
        <taxon>Bacteria</taxon>
        <taxon>Bacillati</taxon>
        <taxon>Bacillota</taxon>
        <taxon>Bacilli</taxon>
        <taxon>Bacillales</taxon>
        <taxon>Bacillaceae</taxon>
        <taxon>Virgibacillus</taxon>
    </lineage>
</organism>
<feature type="domain" description="Cytidyltransferase-like" evidence="11">
    <location>
        <begin position="6"/>
        <end position="161"/>
    </location>
</feature>
<evidence type="ECO:0000256" key="2">
    <source>
        <dbReference type="ARBA" id="ARBA00005019"/>
    </source>
</evidence>
<proteinExistence type="inferred from homology"/>
<keyword evidence="5 10" id="KW-0548">Nucleotidyltransferase</keyword>
<dbReference type="CDD" id="cd02165">
    <property type="entry name" value="NMNAT"/>
    <property type="match status" value="1"/>
</dbReference>
<dbReference type="Proteomes" id="UP001597040">
    <property type="component" value="Unassembled WGS sequence"/>
</dbReference>
<dbReference type="InterPro" id="IPR004821">
    <property type="entry name" value="Cyt_trans-like"/>
</dbReference>
<dbReference type="RefSeq" id="WP_390361627.1">
    <property type="nucleotide sequence ID" value="NZ_JBHTKJ010000021.1"/>
</dbReference>
<dbReference type="HAMAP" id="MF_00244">
    <property type="entry name" value="NaMN_adenylyltr"/>
    <property type="match status" value="1"/>
</dbReference>
<name>A0ABW3LM89_9BACI</name>
<dbReference type="PANTHER" id="PTHR39321:SF3">
    <property type="entry name" value="PHOSPHOPANTETHEINE ADENYLYLTRANSFERASE"/>
    <property type="match status" value="1"/>
</dbReference>
<keyword evidence="7 10" id="KW-0067">ATP-binding</keyword>
<evidence type="ECO:0000256" key="5">
    <source>
        <dbReference type="ARBA" id="ARBA00022695"/>
    </source>
</evidence>
<dbReference type="SUPFAM" id="SSF52374">
    <property type="entry name" value="Nucleotidylyl transferase"/>
    <property type="match status" value="1"/>
</dbReference>
<evidence type="ECO:0000256" key="7">
    <source>
        <dbReference type="ARBA" id="ARBA00022840"/>
    </source>
</evidence>
<evidence type="ECO:0000313" key="13">
    <source>
        <dbReference type="Proteomes" id="UP001597040"/>
    </source>
</evidence>
<comment type="catalytic activity">
    <reaction evidence="9 10">
        <text>nicotinate beta-D-ribonucleotide + ATP + H(+) = deamido-NAD(+) + diphosphate</text>
        <dbReference type="Rhea" id="RHEA:22860"/>
        <dbReference type="ChEBI" id="CHEBI:15378"/>
        <dbReference type="ChEBI" id="CHEBI:30616"/>
        <dbReference type="ChEBI" id="CHEBI:33019"/>
        <dbReference type="ChEBI" id="CHEBI:57502"/>
        <dbReference type="ChEBI" id="CHEBI:58437"/>
        <dbReference type="EC" id="2.7.7.18"/>
    </reaction>
</comment>
<keyword evidence="6 10" id="KW-0547">Nucleotide-binding</keyword>
<evidence type="ECO:0000256" key="9">
    <source>
        <dbReference type="ARBA" id="ARBA00048721"/>
    </source>
</evidence>
<evidence type="ECO:0000259" key="11">
    <source>
        <dbReference type="Pfam" id="PF01467"/>
    </source>
</evidence>
<dbReference type="Pfam" id="PF01467">
    <property type="entry name" value="CTP_transf_like"/>
    <property type="match status" value="1"/>
</dbReference>
<sequence>MMRVGILGGTFDPPHIGHLIIAEEVRIALSLDEVWFIPSNEPPHKDKATIVANERFAMLQVAIENNSAFNVNSIEMDRLGKSYTFDTMKLLREKHPGIEFYFIIGADMVEFLPRWQNISDLVQMVTFVGVERPGYRLETDFPVKQVEIPSIEISSTVLRERLRNNQSVKYLIPQSVEAYIKEKQLYEQR</sequence>
<comment type="caution">
    <text evidence="12">The sequence shown here is derived from an EMBL/GenBank/DDBJ whole genome shotgun (WGS) entry which is preliminary data.</text>
</comment>
<protein>
    <recommendedName>
        <fullName evidence="10">Probable nicotinate-nucleotide adenylyltransferase</fullName>
        <ecNumber evidence="10">2.7.7.18</ecNumber>
    </recommendedName>
    <alternativeName>
        <fullName evidence="10">Deamido-NAD(+) diphosphorylase</fullName>
    </alternativeName>
    <alternativeName>
        <fullName evidence="10">Deamido-NAD(+) pyrophosphorylase</fullName>
    </alternativeName>
    <alternativeName>
        <fullName evidence="10">Nicotinate mononucleotide adenylyltransferase</fullName>
        <shortName evidence="10">NaMN adenylyltransferase</shortName>
    </alternativeName>
</protein>
<evidence type="ECO:0000256" key="8">
    <source>
        <dbReference type="ARBA" id="ARBA00023027"/>
    </source>
</evidence>
<dbReference type="PANTHER" id="PTHR39321">
    <property type="entry name" value="NICOTINATE-NUCLEOTIDE ADENYLYLTRANSFERASE-RELATED"/>
    <property type="match status" value="1"/>
</dbReference>
<dbReference type="NCBIfam" id="NF000841">
    <property type="entry name" value="PRK00071.1-4"/>
    <property type="match status" value="1"/>
</dbReference>